<dbReference type="InterPro" id="IPR039426">
    <property type="entry name" value="TonB-dep_rcpt-like"/>
</dbReference>
<evidence type="ECO:0000256" key="6">
    <source>
        <dbReference type="ARBA" id="ARBA00023237"/>
    </source>
</evidence>
<evidence type="ECO:0000313" key="9">
    <source>
        <dbReference type="EMBL" id="MBB4027672.1"/>
    </source>
</evidence>
<accession>A0A7W6HZ40</accession>
<dbReference type="GeneID" id="93101384"/>
<comment type="caution">
    <text evidence="9">The sequence shown here is derived from an EMBL/GenBank/DDBJ whole genome shotgun (WGS) entry which is preliminary data.</text>
</comment>
<keyword evidence="6 7" id="KW-0998">Cell outer membrane</keyword>
<evidence type="ECO:0000256" key="1">
    <source>
        <dbReference type="ARBA" id="ARBA00004571"/>
    </source>
</evidence>
<dbReference type="SUPFAM" id="SSF56935">
    <property type="entry name" value="Porins"/>
    <property type="match status" value="1"/>
</dbReference>
<name>A0A7W6HZ40_9BACT</name>
<dbReference type="RefSeq" id="WP_229783015.1">
    <property type="nucleotide sequence ID" value="NZ_AP028155.1"/>
</dbReference>
<dbReference type="Gene3D" id="3.55.50.30">
    <property type="match status" value="1"/>
</dbReference>
<dbReference type="Pfam" id="PF07715">
    <property type="entry name" value="Plug"/>
    <property type="match status" value="1"/>
</dbReference>
<keyword evidence="4 7" id="KW-0812">Transmembrane</keyword>
<feature type="domain" description="TonB-dependent receptor plug" evidence="8">
    <location>
        <begin position="204"/>
        <end position="326"/>
    </location>
</feature>
<dbReference type="InterPro" id="IPR023997">
    <property type="entry name" value="TonB-dep_OMP_SusC/RagA_CS"/>
</dbReference>
<dbReference type="InterPro" id="IPR036942">
    <property type="entry name" value="Beta-barrel_TonB_sf"/>
</dbReference>
<keyword evidence="3 7" id="KW-1134">Transmembrane beta strand</keyword>
<evidence type="ECO:0000256" key="4">
    <source>
        <dbReference type="ARBA" id="ARBA00022692"/>
    </source>
</evidence>
<dbReference type="NCBIfam" id="TIGR04056">
    <property type="entry name" value="OMP_RagA_SusC"/>
    <property type="match status" value="1"/>
</dbReference>
<dbReference type="NCBIfam" id="TIGR04057">
    <property type="entry name" value="SusC_RagA_signa"/>
    <property type="match status" value="1"/>
</dbReference>
<dbReference type="Gene3D" id="2.170.130.10">
    <property type="entry name" value="TonB-dependent receptor, plug domain"/>
    <property type="match status" value="1"/>
</dbReference>
<dbReference type="InterPro" id="IPR037066">
    <property type="entry name" value="Plug_dom_sf"/>
</dbReference>
<dbReference type="PROSITE" id="PS52016">
    <property type="entry name" value="TONB_DEPENDENT_REC_3"/>
    <property type="match status" value="1"/>
</dbReference>
<organism evidence="9 10">
    <name type="scientific">Butyricimonas faecihominis</name>
    <dbReference type="NCBI Taxonomy" id="1472416"/>
    <lineage>
        <taxon>Bacteria</taxon>
        <taxon>Pseudomonadati</taxon>
        <taxon>Bacteroidota</taxon>
        <taxon>Bacteroidia</taxon>
        <taxon>Bacteroidales</taxon>
        <taxon>Odoribacteraceae</taxon>
        <taxon>Butyricimonas</taxon>
    </lineage>
</organism>
<sequence length="1102" mass="124392">MRLAYILMVGLVVLVPTSVSAQGKMVSLDIRSETLSGVLMKIKDQTGVNILYNENVLRDVPCKDMKLEKVTVEDALNRIFEGTRFSYEVSRGVIVVRERKANESQQKSVKMSGVVTDEKGEPLPGVTVLIKGTSIGAATDIDGKFSFSIPAGKHTLQFSMVGMESKEIMVDGNKEMAKLTVVLKPAENELEDVVVTGIFKKSRESFTGAVSTITEKELKSFRGRNLLSTLKNIDPTFNIIEDNTYGSDPNHLPEVQIRGTSSLPTVEDLKNETKTSSLNTPLIILDGFEISLQRMLDLNDEDISSVTLLKDGSATAIYGSRGANGVVVIESKRPEVGKLRLSYRGSLNVEIPDLTDYDLLDAREKLQLEVDAGLYEGNFSNETMRLQERYTKVKEAVESGVDTYWLSKPLRTGVGHKHNLRLEGGGEGGFRYSASVQYNDVKGVMKGSNRETFNGNVDLVYELGSLLFRNSLEVGLSESNESSYGSFDQYVKLNPYWTGVDENGKVVKELEETNDLFNPGPANPLYDATLDLVNQTTTTTITDNFAIEWRPLKNMTLRSRIGLTKTLSNGDNFKPAEHSDFKDYTDDQIFRKGKYIYSSDKGFSYDWDITLSYSKTFGDKHELYAGLNYNLAQSESKSYTFTMEGFPQANLKMLSMALQYEKDGKPSGSESVKRRLGVTGNVNYIYDKRYFADISYRVDGASDFGSDKRFAPFYSFGLGWNINQEKFMEGIAWLDRLKLRASYAVTGAVNFSAYQALASYEYFTGDRYRYWFGSELMGLANEDLTWQQTDKWNVGLELAFLNNRLRVTADYYRNTTDNLLSEMYLPLANGFSSYTANIGEVRNTGVELSASGFLIRNTEKNIIWSLSASMIHEKNEIVKISDALKAENEELEAAGGSNPNFLYREGEALRTLYVVPSLGIDPSTGKELYVNRFGELTYVWDARDKQACGVQDPKFRGNINTMFTWKDLSVNLSFAYRFGGYAYNSTLIDRVENADVKYNVDRRVYKDRWREPGDHTFFKDVKDKTATQMTSRFVQKENTLECQSAQVKYDFSQNWIKQYLGMQHFSVAFNMDNLFRISTIKQERGIAYPFSRRFSFSLSAIF</sequence>
<evidence type="ECO:0000313" key="10">
    <source>
        <dbReference type="Proteomes" id="UP000546007"/>
    </source>
</evidence>
<keyword evidence="5 7" id="KW-0472">Membrane</keyword>
<evidence type="ECO:0000256" key="3">
    <source>
        <dbReference type="ARBA" id="ARBA00022452"/>
    </source>
</evidence>
<dbReference type="Gene3D" id="2.60.40.1120">
    <property type="entry name" value="Carboxypeptidase-like, regulatory domain"/>
    <property type="match status" value="1"/>
</dbReference>
<keyword evidence="2 7" id="KW-0813">Transport</keyword>
<gene>
    <name evidence="9" type="ORF">GGR14_003486</name>
</gene>
<dbReference type="InterPro" id="IPR012910">
    <property type="entry name" value="Plug_dom"/>
</dbReference>
<dbReference type="GO" id="GO:0009279">
    <property type="term" value="C:cell outer membrane"/>
    <property type="evidence" value="ECO:0007669"/>
    <property type="project" value="UniProtKB-SubCell"/>
</dbReference>
<protein>
    <submittedName>
        <fullName evidence="9">TonB-linked SusC/RagA family outer membrane protein</fullName>
    </submittedName>
</protein>
<dbReference type="Gene3D" id="2.40.170.20">
    <property type="entry name" value="TonB-dependent receptor, beta-barrel domain"/>
    <property type="match status" value="1"/>
</dbReference>
<dbReference type="Pfam" id="PF13715">
    <property type="entry name" value="CarbopepD_reg_2"/>
    <property type="match status" value="1"/>
</dbReference>
<comment type="subcellular location">
    <subcellularLocation>
        <location evidence="1 7">Cell outer membrane</location>
        <topology evidence="1 7">Multi-pass membrane protein</topology>
    </subcellularLocation>
</comment>
<dbReference type="EMBL" id="JACIES010000011">
    <property type="protein sequence ID" value="MBB4027672.1"/>
    <property type="molecule type" value="Genomic_DNA"/>
</dbReference>
<reference evidence="9 10" key="1">
    <citation type="submission" date="2020-08" db="EMBL/GenBank/DDBJ databases">
        <title>Genomic Encyclopedia of Type Strains, Phase IV (KMG-IV): sequencing the most valuable type-strain genomes for metagenomic binning, comparative biology and taxonomic classification.</title>
        <authorList>
            <person name="Goeker M."/>
        </authorList>
    </citation>
    <scope>NUCLEOTIDE SEQUENCE [LARGE SCALE GENOMIC DNA]</scope>
    <source>
        <strain evidence="9 10">DSM 105721</strain>
    </source>
</reference>
<comment type="similarity">
    <text evidence="7">Belongs to the TonB-dependent receptor family.</text>
</comment>
<dbReference type="AlphaFoldDB" id="A0A7W6HZ40"/>
<dbReference type="InterPro" id="IPR008969">
    <property type="entry name" value="CarboxyPept-like_regulatory"/>
</dbReference>
<dbReference type="SUPFAM" id="SSF49464">
    <property type="entry name" value="Carboxypeptidase regulatory domain-like"/>
    <property type="match status" value="1"/>
</dbReference>
<evidence type="ECO:0000259" key="8">
    <source>
        <dbReference type="Pfam" id="PF07715"/>
    </source>
</evidence>
<evidence type="ECO:0000256" key="7">
    <source>
        <dbReference type="PROSITE-ProRule" id="PRU01360"/>
    </source>
</evidence>
<evidence type="ECO:0000256" key="2">
    <source>
        <dbReference type="ARBA" id="ARBA00022448"/>
    </source>
</evidence>
<dbReference type="InterPro" id="IPR023996">
    <property type="entry name" value="TonB-dep_OMP_SusC/RagA"/>
</dbReference>
<proteinExistence type="inferred from homology"/>
<evidence type="ECO:0000256" key="5">
    <source>
        <dbReference type="ARBA" id="ARBA00023136"/>
    </source>
</evidence>
<keyword evidence="10" id="KW-1185">Reference proteome</keyword>
<dbReference type="Proteomes" id="UP000546007">
    <property type="component" value="Unassembled WGS sequence"/>
</dbReference>